<feature type="chain" id="PRO_5012282318" evidence="1">
    <location>
        <begin position="19"/>
        <end position="362"/>
    </location>
</feature>
<dbReference type="InterPro" id="IPR039254">
    <property type="entry name" value="Rds1"/>
</dbReference>
<dbReference type="InParanoid" id="A0A1Y2ALV2"/>
<feature type="signal peptide" evidence="1">
    <location>
        <begin position="1"/>
        <end position="18"/>
    </location>
</feature>
<dbReference type="Pfam" id="PF13668">
    <property type="entry name" value="Ferritin_2"/>
    <property type="match status" value="1"/>
</dbReference>
<dbReference type="AlphaFoldDB" id="A0A1Y2ALV2"/>
<organism evidence="2 3">
    <name type="scientific">Naematelia encephala</name>
    <dbReference type="NCBI Taxonomy" id="71784"/>
    <lineage>
        <taxon>Eukaryota</taxon>
        <taxon>Fungi</taxon>
        <taxon>Dikarya</taxon>
        <taxon>Basidiomycota</taxon>
        <taxon>Agaricomycotina</taxon>
        <taxon>Tremellomycetes</taxon>
        <taxon>Tremellales</taxon>
        <taxon>Naemateliaceae</taxon>
        <taxon>Naematelia</taxon>
    </lineage>
</organism>
<sequence>MLSTSLLPVLALIGGVLAAPAPIPSGGVGVRSNDTPPVYHTMSEFDYQSLSLGLYQEWIELDLFNYGVERFSAEEFAAAGLGADDVSLIQFMANQEVGHATLLSNIVSAYGRPAALQCKYHYDFETVRDFVNFCQRLTRWGESGVYGFLPHLDSRPSAQLLLQSITTEARQQMIFRQFSGAFPMPVYFETGISQSMGWSLLSRYISSCPANNTRIEWPIFPWLSVTNEPSLLVDGYLANITHNRTSLSEPGRTVTFAYDAPGKSTGPDNSYNTSVGGLVNSTVPKFAAWISQLNVTYTPLTITGNGTASTIQPGGYVFNNTNDGIVNGTMFIGLTDTDLYVTPYNLSLINDHILAFGLYQAD</sequence>
<keyword evidence="3" id="KW-1185">Reference proteome</keyword>
<dbReference type="Proteomes" id="UP000193986">
    <property type="component" value="Unassembled WGS sequence"/>
</dbReference>
<dbReference type="OrthoDB" id="2098436at2759"/>
<accession>A0A1Y2ALV2</accession>
<reference evidence="2 3" key="1">
    <citation type="submission" date="2016-07" db="EMBL/GenBank/DDBJ databases">
        <title>Pervasive Adenine N6-methylation of Active Genes in Fungi.</title>
        <authorList>
            <consortium name="DOE Joint Genome Institute"/>
            <person name="Mondo S.J."/>
            <person name="Dannebaum R.O."/>
            <person name="Kuo R.C."/>
            <person name="Labutti K."/>
            <person name="Haridas S."/>
            <person name="Kuo A."/>
            <person name="Salamov A."/>
            <person name="Ahrendt S.R."/>
            <person name="Lipzen A."/>
            <person name="Sullivan W."/>
            <person name="Andreopoulos W.B."/>
            <person name="Clum A."/>
            <person name="Lindquist E."/>
            <person name="Daum C."/>
            <person name="Ramamoorthy G.K."/>
            <person name="Gryganskyi A."/>
            <person name="Culley D."/>
            <person name="Magnuson J.K."/>
            <person name="James T.Y."/>
            <person name="O'Malley M.A."/>
            <person name="Stajich J.E."/>
            <person name="Spatafora J.W."/>
            <person name="Visel A."/>
            <person name="Grigoriev I.V."/>
        </authorList>
    </citation>
    <scope>NUCLEOTIDE SEQUENCE [LARGE SCALE GENOMIC DNA]</scope>
    <source>
        <strain evidence="2 3">68-887.2</strain>
    </source>
</reference>
<comment type="caution">
    <text evidence="2">The sequence shown here is derived from an EMBL/GenBank/DDBJ whole genome shotgun (WGS) entry which is preliminary data.</text>
</comment>
<evidence type="ECO:0000256" key="1">
    <source>
        <dbReference type="SAM" id="SignalP"/>
    </source>
</evidence>
<keyword evidence="1" id="KW-0732">Signal</keyword>
<dbReference type="PANTHER" id="PTHR38705">
    <property type="entry name" value="PROTEIN RDS1"/>
    <property type="match status" value="1"/>
</dbReference>
<dbReference type="STRING" id="71784.A0A1Y2ALV2"/>
<proteinExistence type="predicted"/>
<dbReference type="PANTHER" id="PTHR38705:SF1">
    <property type="entry name" value="PROTEIN RDS1"/>
    <property type="match status" value="1"/>
</dbReference>
<name>A0A1Y2ALV2_9TREE</name>
<gene>
    <name evidence="2" type="ORF">BCR39DRAFT_348282</name>
</gene>
<evidence type="ECO:0000313" key="2">
    <source>
        <dbReference type="EMBL" id="ORY23553.1"/>
    </source>
</evidence>
<evidence type="ECO:0000313" key="3">
    <source>
        <dbReference type="Proteomes" id="UP000193986"/>
    </source>
</evidence>
<protein>
    <submittedName>
        <fullName evidence="2">Rds1 protein</fullName>
    </submittedName>
</protein>
<dbReference type="EMBL" id="MCFC01000078">
    <property type="protein sequence ID" value="ORY23553.1"/>
    <property type="molecule type" value="Genomic_DNA"/>
</dbReference>